<evidence type="ECO:0000313" key="8">
    <source>
        <dbReference type="RefSeq" id="XP_017034296.1"/>
    </source>
</evidence>
<dbReference type="PANTHER" id="PTHR43774:SF1">
    <property type="entry name" value="PEPTIDE METHIONINE SULFOXIDE REDUCTASE MSRA 2"/>
    <property type="match status" value="1"/>
</dbReference>
<dbReference type="InterPro" id="IPR049006">
    <property type="entry name" value="MsrA_helical"/>
</dbReference>
<dbReference type="NCBIfam" id="TIGR00401">
    <property type="entry name" value="msrA"/>
    <property type="match status" value="1"/>
</dbReference>
<evidence type="ECO:0000256" key="1">
    <source>
        <dbReference type="ARBA" id="ARBA00005591"/>
    </source>
</evidence>
<feature type="domain" description="Selenoprotein methionine sulfoxide reductase A helical" evidence="6">
    <location>
        <begin position="209"/>
        <end position="248"/>
    </location>
</feature>
<evidence type="ECO:0000259" key="6">
    <source>
        <dbReference type="Pfam" id="PF20939"/>
    </source>
</evidence>
<reference evidence="8" key="1">
    <citation type="submission" date="2025-08" db="UniProtKB">
        <authorList>
            <consortium name="RefSeq"/>
        </authorList>
    </citation>
    <scope>IDENTIFICATION</scope>
    <source>
        <strain evidence="8">14028-0561.14</strain>
        <tissue evidence="8">Whole fly</tissue>
    </source>
</reference>
<proteinExistence type="inferred from homology"/>
<gene>
    <name evidence="8" type="primary">MsrA</name>
</gene>
<keyword evidence="3" id="KW-0560">Oxidoreductase</keyword>
<dbReference type="GO" id="GO:0008113">
    <property type="term" value="F:peptide-methionine (S)-S-oxide reductase activity"/>
    <property type="evidence" value="ECO:0007669"/>
    <property type="project" value="UniProtKB-EC"/>
</dbReference>
<organism evidence="7 8">
    <name type="scientific">Drosophila kikkawai</name>
    <name type="common">Fruit fly</name>
    <dbReference type="NCBI Taxonomy" id="30033"/>
    <lineage>
        <taxon>Eukaryota</taxon>
        <taxon>Metazoa</taxon>
        <taxon>Ecdysozoa</taxon>
        <taxon>Arthropoda</taxon>
        <taxon>Hexapoda</taxon>
        <taxon>Insecta</taxon>
        <taxon>Pterygota</taxon>
        <taxon>Neoptera</taxon>
        <taxon>Endopterygota</taxon>
        <taxon>Diptera</taxon>
        <taxon>Brachycera</taxon>
        <taxon>Muscomorpha</taxon>
        <taxon>Ephydroidea</taxon>
        <taxon>Drosophilidae</taxon>
        <taxon>Drosophila</taxon>
        <taxon>Sophophora</taxon>
    </lineage>
</organism>
<dbReference type="PANTHER" id="PTHR43774">
    <property type="entry name" value="PEPTIDE METHIONINE SULFOXIDE REDUCTASE"/>
    <property type="match status" value="1"/>
</dbReference>
<dbReference type="Pfam" id="PF20939">
    <property type="entry name" value="MsrA_helical"/>
    <property type="match status" value="1"/>
</dbReference>
<dbReference type="EC" id="1.8.4.11" evidence="2"/>
<accession>A0A6P4JFH9</accession>
<evidence type="ECO:0000259" key="5">
    <source>
        <dbReference type="Pfam" id="PF01625"/>
    </source>
</evidence>
<dbReference type="AlphaFoldDB" id="A0A6P4JFH9"/>
<dbReference type="InterPro" id="IPR036509">
    <property type="entry name" value="Met_Sox_Rdtase_MsrA_sf"/>
</dbReference>
<dbReference type="SUPFAM" id="SSF55068">
    <property type="entry name" value="Peptide methionine sulfoxide reductase"/>
    <property type="match status" value="1"/>
</dbReference>
<evidence type="ECO:0000256" key="3">
    <source>
        <dbReference type="ARBA" id="ARBA00023002"/>
    </source>
</evidence>
<evidence type="ECO:0000256" key="2">
    <source>
        <dbReference type="ARBA" id="ARBA00012502"/>
    </source>
</evidence>
<dbReference type="Gene3D" id="3.30.1060.10">
    <property type="entry name" value="Peptide methionine sulphoxide reductase MsrA"/>
    <property type="match status" value="1"/>
</dbReference>
<dbReference type="FunFam" id="3.30.1060.10:FF:000004">
    <property type="entry name" value="Peptide methionine sulfoxide reductase A5"/>
    <property type="match status" value="1"/>
</dbReference>
<dbReference type="RefSeq" id="XP_017034296.1">
    <property type="nucleotide sequence ID" value="XM_017178807.3"/>
</dbReference>
<dbReference type="InterPro" id="IPR002569">
    <property type="entry name" value="Met_Sox_Rdtase_MsrA_dom"/>
</dbReference>
<keyword evidence="7" id="KW-1185">Reference proteome</keyword>
<dbReference type="Proteomes" id="UP001652661">
    <property type="component" value="Chromosome 3L"/>
</dbReference>
<feature type="domain" description="Peptide methionine sulphoxide reductase MsrA" evidence="5">
    <location>
        <begin position="62"/>
        <end position="200"/>
    </location>
</feature>
<sequence length="267" mass="30318">MHQFCFQFPKQHIKTKNKKENMSLTITQSVSQPELKDLSTVRNEQKELNISPVHDVNVTKATATFGMGCFWGAESLYGATRGVLRTTVGYAGGSSDLPTYRKMGDHTEVLEIDYDPSVISFKDLLDLFWNNHEYGLTTPIKRQYASLILYHDEEQKRVAEASKLEEQERRAPEVITTEIASKENFYAAEAYHQKYRLQGHKDLASSLNLNPKLLQTSYVATKLNGYLAGVGGIEQFKAEVETMGLTPTQRQYCNYHVEQNEGQGLYC</sequence>
<name>A0A6P4JFH9_DROKI</name>
<evidence type="ECO:0000313" key="7">
    <source>
        <dbReference type="Proteomes" id="UP001652661"/>
    </source>
</evidence>
<dbReference type="Pfam" id="PF01625">
    <property type="entry name" value="PMSR"/>
    <property type="match status" value="1"/>
</dbReference>
<comment type="similarity">
    <text evidence="1">Belongs to the MsrA Met sulfoxide reductase family.</text>
</comment>
<dbReference type="OrthoDB" id="77405at2759"/>
<evidence type="ECO:0000256" key="4">
    <source>
        <dbReference type="ARBA" id="ARBA00030643"/>
    </source>
</evidence>
<protein>
    <recommendedName>
        <fullName evidence="2">peptide-methionine (S)-S-oxide reductase</fullName>
        <ecNumber evidence="2">1.8.4.11</ecNumber>
    </recommendedName>
    <alternativeName>
        <fullName evidence="4">Peptide-methionine (S)-S-oxide reductase</fullName>
    </alternativeName>
</protein>